<evidence type="ECO:0008006" key="4">
    <source>
        <dbReference type="Google" id="ProtNLM"/>
    </source>
</evidence>
<feature type="transmembrane region" description="Helical" evidence="1">
    <location>
        <begin position="64"/>
        <end position="86"/>
    </location>
</feature>
<gene>
    <name evidence="2" type="ORF">ABNW52_18085</name>
</gene>
<evidence type="ECO:0000313" key="3">
    <source>
        <dbReference type="Proteomes" id="UP001433638"/>
    </source>
</evidence>
<sequence length="188" mass="20411">MSPDISSLLLLAPLALYVLHALWRLIASDSLPAVLAFIGAYFICAILFRLTLPTLAVVPVWLPFLYPYAWTGIAALLLACGTLQVGRAGIRLQGVPPLMTAYALSQLCLHLGLVTLSTVLADRPLQAYAMLPPLVAAGGYLLYRLCLWFSQQQQGWLSWPGVIMTAVAAPLLLGWAAELLVPLLLRYV</sequence>
<keyword evidence="3" id="KW-1185">Reference proteome</keyword>
<dbReference type="EMBL" id="JBEFLD010000011">
    <property type="protein sequence ID" value="MEQ6292527.1"/>
    <property type="molecule type" value="Genomic_DNA"/>
</dbReference>
<feature type="transmembrane region" description="Helical" evidence="1">
    <location>
        <begin position="98"/>
        <end position="121"/>
    </location>
</feature>
<protein>
    <recommendedName>
        <fullName evidence="4">Yip1 domain-containing protein</fullName>
    </recommendedName>
</protein>
<evidence type="ECO:0000256" key="1">
    <source>
        <dbReference type="SAM" id="Phobius"/>
    </source>
</evidence>
<keyword evidence="1" id="KW-0472">Membrane</keyword>
<feature type="transmembrane region" description="Helical" evidence="1">
    <location>
        <begin position="127"/>
        <end position="149"/>
    </location>
</feature>
<dbReference type="Proteomes" id="UP001433638">
    <property type="component" value="Unassembled WGS sequence"/>
</dbReference>
<comment type="caution">
    <text evidence="2">The sequence shown here is derived from an EMBL/GenBank/DDBJ whole genome shotgun (WGS) entry which is preliminary data.</text>
</comment>
<accession>A0ABV1M8J3</accession>
<keyword evidence="1" id="KW-0812">Transmembrane</keyword>
<feature type="transmembrane region" description="Helical" evidence="1">
    <location>
        <begin position="6"/>
        <end position="26"/>
    </location>
</feature>
<proteinExistence type="predicted"/>
<evidence type="ECO:0000313" key="2">
    <source>
        <dbReference type="EMBL" id="MEQ6292527.1"/>
    </source>
</evidence>
<keyword evidence="1" id="KW-1133">Transmembrane helix</keyword>
<name>A0ABV1M8J3_9NEIS</name>
<organism evidence="2 3">
    <name type="scientific">Vogesella oryzagri</name>
    <dbReference type="NCBI Taxonomy" id="3160864"/>
    <lineage>
        <taxon>Bacteria</taxon>
        <taxon>Pseudomonadati</taxon>
        <taxon>Pseudomonadota</taxon>
        <taxon>Betaproteobacteria</taxon>
        <taxon>Neisseriales</taxon>
        <taxon>Chromobacteriaceae</taxon>
        <taxon>Vogesella</taxon>
    </lineage>
</organism>
<dbReference type="RefSeq" id="WP_349590947.1">
    <property type="nucleotide sequence ID" value="NZ_JBEFLD010000011.1"/>
</dbReference>
<feature type="transmembrane region" description="Helical" evidence="1">
    <location>
        <begin position="161"/>
        <end position="185"/>
    </location>
</feature>
<feature type="transmembrane region" description="Helical" evidence="1">
    <location>
        <begin position="33"/>
        <end position="52"/>
    </location>
</feature>
<reference evidence="2" key="1">
    <citation type="submission" date="2024-06" db="EMBL/GenBank/DDBJ databases">
        <title>Genome sequence of Vogesella sp. MAHUQ-64.</title>
        <authorList>
            <person name="Huq M.A."/>
        </authorList>
    </citation>
    <scope>NUCLEOTIDE SEQUENCE</scope>
    <source>
        <strain evidence="2">MAHUQ-64</strain>
    </source>
</reference>